<keyword evidence="2" id="KW-0244">Early protein</keyword>
<comment type="subunit">
    <text evidence="11">Interacts with host IFNA1.</text>
</comment>
<feature type="domain" description="Ig-like" evidence="17">
    <location>
        <begin position="137"/>
        <end position="234"/>
    </location>
</feature>
<keyword evidence="19" id="KW-1185">Reference proteome</keyword>
<dbReference type="Pfam" id="PF07679">
    <property type="entry name" value="I-set"/>
    <property type="match status" value="1"/>
</dbReference>
<evidence type="ECO:0000256" key="13">
    <source>
        <dbReference type="ARBA" id="ARBA00045444"/>
    </source>
</evidence>
<evidence type="ECO:0000256" key="6">
    <source>
        <dbReference type="ARBA" id="ARBA00023027"/>
    </source>
</evidence>
<gene>
    <name evidence="18" type="ORF">PHYEVI_LOCUS5078</name>
</gene>
<keyword evidence="3" id="KW-1090">Inhibition of host innate immune response by virus</keyword>
<feature type="chain" id="PRO_5040453818" description="Soluble interferon alpha/beta receptor OPG204" evidence="15">
    <location>
        <begin position="21"/>
        <end position="471"/>
    </location>
</feature>
<keyword evidence="14" id="KW-0812">Transmembrane</keyword>
<evidence type="ECO:0000256" key="15">
    <source>
        <dbReference type="SAM" id="SignalP"/>
    </source>
</evidence>
<evidence type="ECO:0000256" key="4">
    <source>
        <dbReference type="ARBA" id="ARBA00022801"/>
    </source>
</evidence>
<comment type="function">
    <text evidence="13">Counteracts the antiviral effects of host IFN-alpha/beta and key IFN-inducible proteins involved in viral RNA degradation suxh as host OAS1. Acts as a soluble IFN-alpha receptor and thus inhibits the interaction between host IFN-alpha and its receptor.</text>
</comment>
<evidence type="ECO:0000256" key="14">
    <source>
        <dbReference type="SAM" id="Phobius"/>
    </source>
</evidence>
<dbReference type="AlphaFoldDB" id="A0A9N9TNE9"/>
<dbReference type="GO" id="GO:0007165">
    <property type="term" value="P:signal transduction"/>
    <property type="evidence" value="ECO:0007669"/>
    <property type="project" value="InterPro"/>
</dbReference>
<dbReference type="InterPro" id="IPR036179">
    <property type="entry name" value="Ig-like_dom_sf"/>
</dbReference>
<evidence type="ECO:0000256" key="9">
    <source>
        <dbReference type="ARBA" id="ARBA00023258"/>
    </source>
</evidence>
<dbReference type="InterPro" id="IPR035897">
    <property type="entry name" value="Toll_tir_struct_dom_sf"/>
</dbReference>
<keyword evidence="8" id="KW-0325">Glycoprotein</keyword>
<dbReference type="SUPFAM" id="SSF52200">
    <property type="entry name" value="Toll/Interleukin receptor TIR domain"/>
    <property type="match status" value="1"/>
</dbReference>
<evidence type="ECO:0000256" key="1">
    <source>
        <dbReference type="ARBA" id="ARBA00009752"/>
    </source>
</evidence>
<keyword evidence="5" id="KW-0945">Host-virus interaction</keyword>
<dbReference type="PANTHER" id="PTHR11890:SF44">
    <property type="entry name" value="X-LINKED INTERLEUKIN-1 RECEPTOR ACCESSORY PROTEIN-LIKE 2"/>
    <property type="match status" value="1"/>
</dbReference>
<name>A0A9N9TNE9_PHYSR</name>
<dbReference type="EMBL" id="OU900095">
    <property type="protein sequence ID" value="CAG9858691.1"/>
    <property type="molecule type" value="Genomic_DNA"/>
</dbReference>
<keyword evidence="6" id="KW-0520">NAD</keyword>
<dbReference type="PROSITE" id="PS50104">
    <property type="entry name" value="TIR"/>
    <property type="match status" value="1"/>
</dbReference>
<feature type="signal peptide" evidence="15">
    <location>
        <begin position="1"/>
        <end position="20"/>
    </location>
</feature>
<evidence type="ECO:0000256" key="12">
    <source>
        <dbReference type="ARBA" id="ARBA00041012"/>
    </source>
</evidence>
<keyword evidence="5" id="KW-0899">Viral immunoevasion</keyword>
<evidence type="ECO:0000256" key="5">
    <source>
        <dbReference type="ARBA" id="ARBA00022830"/>
    </source>
</evidence>
<evidence type="ECO:0000256" key="2">
    <source>
        <dbReference type="ARBA" id="ARBA00022518"/>
    </source>
</evidence>
<evidence type="ECO:0000313" key="18">
    <source>
        <dbReference type="EMBL" id="CAG9858691.1"/>
    </source>
</evidence>
<dbReference type="SUPFAM" id="SSF48726">
    <property type="entry name" value="Immunoglobulin"/>
    <property type="match status" value="2"/>
</dbReference>
<evidence type="ECO:0000259" key="16">
    <source>
        <dbReference type="PROSITE" id="PS50104"/>
    </source>
</evidence>
<sequence length="471" mass="53889">MAIFKLEFFALLCALLGINAVQDDDCSANTFKNNDKYMSFSKEATFAEYAIVGNHKILRCCANGYRTIEWYKDGKPYPWALETSGLIINPASLNQTIYVQSVRQKDQGNYTCYLRNETTVYSHTIQLKIFDKIPDEPKITYITDKANIAVGDSLRLFCEAYVGQVDLPDAHSDAYWKKIAPNSSMIDIPLRIEKLKTTREEGQTIGAYLYINESKPEDLGQYVCVITKPGITIERYVYIHEKSEEVIFLDAYPIPVTKTLLIFALIGVSLTIVFILYLRFGLRVQVYLKDALNSSENDDDKEKDVLVIFAPQDTEIAQGVLLPTLQEKYNYKCDSKELISPINMWYADLSEEAKKYRRIVAVLSPTLLKDNWESSQLMLALKQLKSLGPKLICISLKELPKNENQTKDSQGETLSALIRCIGVILWERKNEEKFWYALRLKLPPIRRTDSETIRDPATVCDNSRDCMENMV</sequence>
<dbReference type="InterPro" id="IPR015621">
    <property type="entry name" value="IL-1_rcpt_fam"/>
</dbReference>
<dbReference type="OrthoDB" id="6019866at2759"/>
<keyword evidence="5" id="KW-1114">Inhibition of host interferon signaling pathway by virus</keyword>
<organism evidence="18 19">
    <name type="scientific">Phyllotreta striolata</name>
    <name type="common">Striped flea beetle</name>
    <name type="synonym">Crioceris striolata</name>
    <dbReference type="NCBI Taxonomy" id="444603"/>
    <lineage>
        <taxon>Eukaryota</taxon>
        <taxon>Metazoa</taxon>
        <taxon>Ecdysozoa</taxon>
        <taxon>Arthropoda</taxon>
        <taxon>Hexapoda</taxon>
        <taxon>Insecta</taxon>
        <taxon>Pterygota</taxon>
        <taxon>Neoptera</taxon>
        <taxon>Endopterygota</taxon>
        <taxon>Coleoptera</taxon>
        <taxon>Polyphaga</taxon>
        <taxon>Cucujiformia</taxon>
        <taxon>Chrysomeloidea</taxon>
        <taxon>Chrysomelidae</taxon>
        <taxon>Galerucinae</taxon>
        <taxon>Alticini</taxon>
        <taxon>Phyllotreta</taxon>
    </lineage>
</organism>
<keyword evidence="14" id="KW-0472">Membrane</keyword>
<accession>A0A9N9TNE9</accession>
<dbReference type="Proteomes" id="UP001153712">
    <property type="component" value="Chromosome 2"/>
</dbReference>
<dbReference type="InterPro" id="IPR013783">
    <property type="entry name" value="Ig-like_fold"/>
</dbReference>
<protein>
    <recommendedName>
        <fullName evidence="12">Soluble interferon alpha/beta receptor OPG204</fullName>
    </recommendedName>
</protein>
<dbReference type="Gene3D" id="2.60.40.10">
    <property type="entry name" value="Immunoglobulins"/>
    <property type="match status" value="2"/>
</dbReference>
<dbReference type="InterPro" id="IPR000157">
    <property type="entry name" value="TIR_dom"/>
</dbReference>
<keyword evidence="9" id="KW-0922">Interferon antiviral system evasion</keyword>
<dbReference type="PANTHER" id="PTHR11890">
    <property type="entry name" value="INTERLEUKIN-1 RECEPTOR FAMILY MEMBER"/>
    <property type="match status" value="1"/>
</dbReference>
<feature type="domain" description="Ig-like" evidence="17">
    <location>
        <begin position="53"/>
        <end position="128"/>
    </location>
</feature>
<feature type="domain" description="TIR" evidence="16">
    <location>
        <begin position="301"/>
        <end position="442"/>
    </location>
</feature>
<proteinExistence type="inferred from homology"/>
<dbReference type="GO" id="GO:0016787">
    <property type="term" value="F:hydrolase activity"/>
    <property type="evidence" value="ECO:0007669"/>
    <property type="project" value="UniProtKB-KW"/>
</dbReference>
<evidence type="ECO:0000313" key="19">
    <source>
        <dbReference type="Proteomes" id="UP001153712"/>
    </source>
</evidence>
<keyword evidence="7" id="KW-1015">Disulfide bond</keyword>
<dbReference type="GO" id="GO:0039502">
    <property type="term" value="P:symbiont-mediated suppression of host type I interferon-mediated signaling pathway"/>
    <property type="evidence" value="ECO:0007669"/>
    <property type="project" value="UniProtKB-KW"/>
</dbReference>
<evidence type="ECO:0000256" key="3">
    <source>
        <dbReference type="ARBA" id="ARBA00022632"/>
    </source>
</evidence>
<evidence type="ECO:0000256" key="8">
    <source>
        <dbReference type="ARBA" id="ARBA00023180"/>
    </source>
</evidence>
<dbReference type="SMART" id="SM00409">
    <property type="entry name" value="IG"/>
    <property type="match status" value="2"/>
</dbReference>
<keyword evidence="14" id="KW-1133">Transmembrane helix</keyword>
<dbReference type="PROSITE" id="PS50835">
    <property type="entry name" value="IG_LIKE"/>
    <property type="match status" value="2"/>
</dbReference>
<evidence type="ECO:0000259" key="17">
    <source>
        <dbReference type="PROSITE" id="PS50835"/>
    </source>
</evidence>
<evidence type="ECO:0000256" key="7">
    <source>
        <dbReference type="ARBA" id="ARBA00023157"/>
    </source>
</evidence>
<dbReference type="InterPro" id="IPR013098">
    <property type="entry name" value="Ig_I-set"/>
</dbReference>
<dbReference type="InterPro" id="IPR007110">
    <property type="entry name" value="Ig-like_dom"/>
</dbReference>
<comment type="similarity">
    <text evidence="1">Belongs to the interleukin-1 receptor family.</text>
</comment>
<feature type="transmembrane region" description="Helical" evidence="14">
    <location>
        <begin position="260"/>
        <end position="280"/>
    </location>
</feature>
<evidence type="ECO:0000256" key="11">
    <source>
        <dbReference type="ARBA" id="ARBA00038761"/>
    </source>
</evidence>
<evidence type="ECO:0000256" key="10">
    <source>
        <dbReference type="ARBA" id="ARBA00023319"/>
    </source>
</evidence>
<keyword evidence="15" id="KW-0732">Signal</keyword>
<dbReference type="InterPro" id="IPR003599">
    <property type="entry name" value="Ig_sub"/>
</dbReference>
<keyword evidence="10" id="KW-0393">Immunoglobulin domain</keyword>
<keyword evidence="4" id="KW-0378">Hydrolase</keyword>
<dbReference type="Gene3D" id="3.40.50.10140">
    <property type="entry name" value="Toll/interleukin-1 receptor homology (TIR) domain"/>
    <property type="match status" value="1"/>
</dbReference>
<reference evidence="18" key="1">
    <citation type="submission" date="2022-01" db="EMBL/GenBank/DDBJ databases">
        <authorList>
            <person name="King R."/>
        </authorList>
    </citation>
    <scope>NUCLEOTIDE SEQUENCE</scope>
</reference>